<sequence length="305" mass="33435">MTQSSANRSFEREQREYSRAAKASDVNEAEKSDNSSSSSSSSINSTTYWCDCFSTIKATEGRQGQHLHTLECRSQPYRLAVLDSSATLHTVAVTLPFSFSIDILEVGVNNMKVKRTLRTSQKYFAVAAVNNHTLAVWCGSTIDLIDLGGQFLRQICYSVDPRYMNITEDGYLMCSTSKNSIARVEVGTGTVVFHKSVPQIKDPCGVTITLDGSILVTDRDNNTLHLVSSQGVWMKQLWSVPSDGGRGESSLALGAHQGSIFHITYNISALTNPEIWTVLKSPAKRNAFKVTVIQSYMGKSAVVIA</sequence>
<evidence type="ECO:0000313" key="2">
    <source>
        <dbReference type="EMBL" id="GFO17540.1"/>
    </source>
</evidence>
<dbReference type="EMBL" id="BLXT01004833">
    <property type="protein sequence ID" value="GFO17540.1"/>
    <property type="molecule type" value="Genomic_DNA"/>
</dbReference>
<dbReference type="InterPro" id="IPR011048">
    <property type="entry name" value="Haem_d1_sf"/>
</dbReference>
<comment type="caution">
    <text evidence="2">The sequence shown here is derived from an EMBL/GenBank/DDBJ whole genome shotgun (WGS) entry which is preliminary data.</text>
</comment>
<dbReference type="InterPro" id="IPR011042">
    <property type="entry name" value="6-blade_b-propeller_TolB-like"/>
</dbReference>
<evidence type="ECO:0000256" key="1">
    <source>
        <dbReference type="SAM" id="MobiDB-lite"/>
    </source>
</evidence>
<feature type="region of interest" description="Disordered" evidence="1">
    <location>
        <begin position="1"/>
        <end position="45"/>
    </location>
</feature>
<dbReference type="SUPFAM" id="SSF51004">
    <property type="entry name" value="C-terminal (heme d1) domain of cytochrome cd1-nitrite reductase"/>
    <property type="match status" value="1"/>
</dbReference>
<protein>
    <submittedName>
        <fullName evidence="2">Uncharacterized protein</fullName>
    </submittedName>
</protein>
<dbReference type="Gene3D" id="2.120.10.30">
    <property type="entry name" value="TolB, C-terminal domain"/>
    <property type="match status" value="1"/>
</dbReference>
<dbReference type="Proteomes" id="UP000735302">
    <property type="component" value="Unassembled WGS sequence"/>
</dbReference>
<accession>A0AAV4BDB9</accession>
<feature type="compositionally biased region" description="Basic and acidic residues" evidence="1">
    <location>
        <begin position="9"/>
        <end position="19"/>
    </location>
</feature>
<reference evidence="2 3" key="1">
    <citation type="journal article" date="2021" name="Elife">
        <title>Chloroplast acquisition without the gene transfer in kleptoplastic sea slugs, Plakobranchus ocellatus.</title>
        <authorList>
            <person name="Maeda T."/>
            <person name="Takahashi S."/>
            <person name="Yoshida T."/>
            <person name="Shimamura S."/>
            <person name="Takaki Y."/>
            <person name="Nagai Y."/>
            <person name="Toyoda A."/>
            <person name="Suzuki Y."/>
            <person name="Arimoto A."/>
            <person name="Ishii H."/>
            <person name="Satoh N."/>
            <person name="Nishiyama T."/>
            <person name="Hasebe M."/>
            <person name="Maruyama T."/>
            <person name="Minagawa J."/>
            <person name="Obokata J."/>
            <person name="Shigenobu S."/>
        </authorList>
    </citation>
    <scope>NUCLEOTIDE SEQUENCE [LARGE SCALE GENOMIC DNA]</scope>
</reference>
<dbReference type="AlphaFoldDB" id="A0AAV4BDB9"/>
<proteinExistence type="predicted"/>
<organism evidence="2 3">
    <name type="scientific">Plakobranchus ocellatus</name>
    <dbReference type="NCBI Taxonomy" id="259542"/>
    <lineage>
        <taxon>Eukaryota</taxon>
        <taxon>Metazoa</taxon>
        <taxon>Spiralia</taxon>
        <taxon>Lophotrochozoa</taxon>
        <taxon>Mollusca</taxon>
        <taxon>Gastropoda</taxon>
        <taxon>Heterobranchia</taxon>
        <taxon>Euthyneura</taxon>
        <taxon>Panpulmonata</taxon>
        <taxon>Sacoglossa</taxon>
        <taxon>Placobranchoidea</taxon>
        <taxon>Plakobranchidae</taxon>
        <taxon>Plakobranchus</taxon>
    </lineage>
</organism>
<feature type="compositionally biased region" description="Low complexity" evidence="1">
    <location>
        <begin position="34"/>
        <end position="45"/>
    </location>
</feature>
<evidence type="ECO:0000313" key="3">
    <source>
        <dbReference type="Proteomes" id="UP000735302"/>
    </source>
</evidence>
<keyword evidence="3" id="KW-1185">Reference proteome</keyword>
<gene>
    <name evidence="2" type="ORF">PoB_004404500</name>
</gene>
<name>A0AAV4BDB9_9GAST</name>